<name>A0AAN8IEP3_TRICO</name>
<reference evidence="1 2" key="1">
    <citation type="submission" date="2019-10" db="EMBL/GenBank/DDBJ databases">
        <title>Assembly and Annotation for the nematode Trichostrongylus colubriformis.</title>
        <authorList>
            <person name="Martin J."/>
        </authorList>
    </citation>
    <scope>NUCLEOTIDE SEQUENCE [LARGE SCALE GENOMIC DNA]</scope>
    <source>
        <strain evidence="1">G859</strain>
        <tissue evidence="1">Whole worm</tissue>
    </source>
</reference>
<sequence>MGCGWCAGRFDYSCSLLLSLQEVVFAMKTYKPHSTLANFIVATFVLYVSQSLATDVGCFFRVYVWVLSR</sequence>
<gene>
    <name evidence="1" type="ORF">GCK32_021023</name>
</gene>
<proteinExistence type="predicted"/>
<dbReference type="EMBL" id="WIXE01023267">
    <property type="protein sequence ID" value="KAK5966663.1"/>
    <property type="molecule type" value="Genomic_DNA"/>
</dbReference>
<keyword evidence="2" id="KW-1185">Reference proteome</keyword>
<organism evidence="1 2">
    <name type="scientific">Trichostrongylus colubriformis</name>
    <name type="common">Black scour worm</name>
    <dbReference type="NCBI Taxonomy" id="6319"/>
    <lineage>
        <taxon>Eukaryota</taxon>
        <taxon>Metazoa</taxon>
        <taxon>Ecdysozoa</taxon>
        <taxon>Nematoda</taxon>
        <taxon>Chromadorea</taxon>
        <taxon>Rhabditida</taxon>
        <taxon>Rhabditina</taxon>
        <taxon>Rhabditomorpha</taxon>
        <taxon>Strongyloidea</taxon>
        <taxon>Trichostrongylidae</taxon>
        <taxon>Trichostrongylus</taxon>
    </lineage>
</organism>
<comment type="caution">
    <text evidence="1">The sequence shown here is derived from an EMBL/GenBank/DDBJ whole genome shotgun (WGS) entry which is preliminary data.</text>
</comment>
<protein>
    <submittedName>
        <fullName evidence="1">Uncharacterized protein</fullName>
    </submittedName>
</protein>
<evidence type="ECO:0000313" key="2">
    <source>
        <dbReference type="Proteomes" id="UP001331761"/>
    </source>
</evidence>
<accession>A0AAN8IEP3</accession>
<dbReference type="AlphaFoldDB" id="A0AAN8IEP3"/>
<evidence type="ECO:0000313" key="1">
    <source>
        <dbReference type="EMBL" id="KAK5966663.1"/>
    </source>
</evidence>
<dbReference type="Proteomes" id="UP001331761">
    <property type="component" value="Unassembled WGS sequence"/>
</dbReference>